<comment type="caution">
    <text evidence="1">The sequence shown here is derived from an EMBL/GenBank/DDBJ whole genome shotgun (WGS) entry which is preliminary data.</text>
</comment>
<sequence length="78" mass="8472">MPLVSDMQQLLPLATTIRARDRQSNSKILQDKATGKVVGSAFVKLAPANYYASTGKRRVNPCNGISDRTALAIEPEVQ</sequence>
<dbReference type="EMBL" id="BLLF01001459">
    <property type="protein sequence ID" value="GFH19411.1"/>
    <property type="molecule type" value="Genomic_DNA"/>
</dbReference>
<evidence type="ECO:0000313" key="1">
    <source>
        <dbReference type="EMBL" id="GFH19411.1"/>
    </source>
</evidence>
<dbReference type="AlphaFoldDB" id="A0A699ZB88"/>
<accession>A0A699ZB88</accession>
<reference evidence="1 2" key="1">
    <citation type="submission" date="2020-02" db="EMBL/GenBank/DDBJ databases">
        <title>Draft genome sequence of Haematococcus lacustris strain NIES-144.</title>
        <authorList>
            <person name="Morimoto D."/>
            <person name="Nakagawa S."/>
            <person name="Yoshida T."/>
            <person name="Sawayama S."/>
        </authorList>
    </citation>
    <scope>NUCLEOTIDE SEQUENCE [LARGE SCALE GENOMIC DNA]</scope>
    <source>
        <strain evidence="1 2">NIES-144</strain>
    </source>
</reference>
<name>A0A699ZB88_HAELA</name>
<keyword evidence="2" id="KW-1185">Reference proteome</keyword>
<organism evidence="1 2">
    <name type="scientific">Haematococcus lacustris</name>
    <name type="common">Green alga</name>
    <name type="synonym">Haematococcus pluvialis</name>
    <dbReference type="NCBI Taxonomy" id="44745"/>
    <lineage>
        <taxon>Eukaryota</taxon>
        <taxon>Viridiplantae</taxon>
        <taxon>Chlorophyta</taxon>
        <taxon>core chlorophytes</taxon>
        <taxon>Chlorophyceae</taxon>
        <taxon>CS clade</taxon>
        <taxon>Chlamydomonadales</taxon>
        <taxon>Haematococcaceae</taxon>
        <taxon>Haematococcus</taxon>
    </lineage>
</organism>
<feature type="non-terminal residue" evidence="1">
    <location>
        <position position="78"/>
    </location>
</feature>
<proteinExistence type="predicted"/>
<evidence type="ECO:0000313" key="2">
    <source>
        <dbReference type="Proteomes" id="UP000485058"/>
    </source>
</evidence>
<dbReference type="Proteomes" id="UP000485058">
    <property type="component" value="Unassembled WGS sequence"/>
</dbReference>
<protein>
    <submittedName>
        <fullName evidence="1">Uncharacterized protein</fullName>
    </submittedName>
</protein>
<gene>
    <name evidence="1" type="ORF">HaLaN_16355</name>
</gene>